<feature type="compositionally biased region" description="Acidic residues" evidence="1">
    <location>
        <begin position="255"/>
        <end position="265"/>
    </location>
</feature>
<comment type="caution">
    <text evidence="2">The sequence shown here is derived from an EMBL/GenBank/DDBJ whole genome shotgun (WGS) entry which is preliminary data.</text>
</comment>
<dbReference type="AlphaFoldDB" id="A0A0V0Q8U9"/>
<dbReference type="Proteomes" id="UP000054937">
    <property type="component" value="Unassembled WGS sequence"/>
</dbReference>
<gene>
    <name evidence="2" type="ORF">PPERSA_00244</name>
</gene>
<reference evidence="2 3" key="1">
    <citation type="journal article" date="2015" name="Sci. Rep.">
        <title>Genome of the facultative scuticociliatosis pathogen Pseudocohnilembus persalinus provides insight into its virulence through horizontal gene transfer.</title>
        <authorList>
            <person name="Xiong J."/>
            <person name="Wang G."/>
            <person name="Cheng J."/>
            <person name="Tian M."/>
            <person name="Pan X."/>
            <person name="Warren A."/>
            <person name="Jiang C."/>
            <person name="Yuan D."/>
            <person name="Miao W."/>
        </authorList>
    </citation>
    <scope>NUCLEOTIDE SEQUENCE [LARGE SCALE GENOMIC DNA]</scope>
    <source>
        <strain evidence="2">36N120E</strain>
    </source>
</reference>
<proteinExistence type="predicted"/>
<accession>A0A0V0Q8U9</accession>
<evidence type="ECO:0000313" key="3">
    <source>
        <dbReference type="Proteomes" id="UP000054937"/>
    </source>
</evidence>
<protein>
    <submittedName>
        <fullName evidence="2">Uncharacterized protein</fullName>
    </submittedName>
</protein>
<dbReference type="EMBL" id="LDAU01000232">
    <property type="protein sequence ID" value="KRW98656.1"/>
    <property type="molecule type" value="Genomic_DNA"/>
</dbReference>
<keyword evidence="3" id="KW-1185">Reference proteome</keyword>
<sequence length="530" mass="63725">MHSDQDSFSLFSLNEKVDFLENQTIQNENYQIQEKYLIQNYDSNEVYSQPSFNNGGLEQNYIQNNENFQYQKSFEVSNQRFYTQKRKNPYQSYIQGQSKAKKNNNNNEQLFLNLYDENIEEEKQEQQYDQSSQQMKLNAEEINLTKDNDNQNTIQNNYKQCNFEVEASLKQTKIYYFQKQCVFSDAENDLNSDYNSYEINNFESDDDQNSENKLTKWGKIIEQGQVENEKYKEKQQEKQKEKEEIEQSNEKIEIEVEEEGQEKDDEQLLEMKENQNQKIFKNNEEINNIHKQTYFIDQKPQSLNQEINSLEHVSTQSNYNEEASQNLKQKDYYYDYDHNKEQIDQADSYSYIESQNILILHFPLQQLDERLCQDFSETQKQFILAQIKLIYIKYEKLSNYLNGKIWKYDLISGLVWTLPKQATFNLPNIVYYSPEVKDQDEKKKQNQVQQQKEEALELPYNQPTLEGDQENEKQDQQYNNQEMQKNCQKDNRSEYKHLDYQIKIVLNNTPTKNPIELIEIQKLCEDFNNL</sequence>
<name>A0A0V0Q8U9_PSEPJ</name>
<dbReference type="InParanoid" id="A0A0V0Q8U9"/>
<evidence type="ECO:0000313" key="2">
    <source>
        <dbReference type="EMBL" id="KRW98656.1"/>
    </source>
</evidence>
<feature type="region of interest" description="Disordered" evidence="1">
    <location>
        <begin position="440"/>
        <end position="477"/>
    </location>
</feature>
<evidence type="ECO:0000256" key="1">
    <source>
        <dbReference type="SAM" id="MobiDB-lite"/>
    </source>
</evidence>
<feature type="region of interest" description="Disordered" evidence="1">
    <location>
        <begin position="228"/>
        <end position="265"/>
    </location>
</feature>
<feature type="compositionally biased region" description="Basic and acidic residues" evidence="1">
    <location>
        <begin position="228"/>
        <end position="254"/>
    </location>
</feature>
<organism evidence="2 3">
    <name type="scientific">Pseudocohnilembus persalinus</name>
    <name type="common">Ciliate</name>
    <dbReference type="NCBI Taxonomy" id="266149"/>
    <lineage>
        <taxon>Eukaryota</taxon>
        <taxon>Sar</taxon>
        <taxon>Alveolata</taxon>
        <taxon>Ciliophora</taxon>
        <taxon>Intramacronucleata</taxon>
        <taxon>Oligohymenophorea</taxon>
        <taxon>Scuticociliatia</taxon>
        <taxon>Philasterida</taxon>
        <taxon>Pseudocohnilembidae</taxon>
        <taxon>Pseudocohnilembus</taxon>
    </lineage>
</organism>